<dbReference type="PROSITE" id="PS50949">
    <property type="entry name" value="HTH_GNTR"/>
    <property type="match status" value="1"/>
</dbReference>
<dbReference type="GO" id="GO:0003677">
    <property type="term" value="F:DNA binding"/>
    <property type="evidence" value="ECO:0007669"/>
    <property type="project" value="UniProtKB-KW"/>
</dbReference>
<dbReference type="InterPro" id="IPR028978">
    <property type="entry name" value="Chorismate_lyase_/UTRA_dom_sf"/>
</dbReference>
<dbReference type="PANTHER" id="PTHR44846">
    <property type="entry name" value="MANNOSYL-D-GLYCERATE TRANSPORT/METABOLISM SYSTEM REPRESSOR MNGR-RELATED"/>
    <property type="match status" value="1"/>
</dbReference>
<dbReference type="Pfam" id="PF07702">
    <property type="entry name" value="UTRA"/>
    <property type="match status" value="1"/>
</dbReference>
<reference evidence="5" key="1">
    <citation type="submission" date="2020-12" db="EMBL/GenBank/DDBJ databases">
        <title>PHA producing bacteria isolated from mangrove.</title>
        <authorList>
            <person name="Zheng W."/>
            <person name="Yu S."/>
            <person name="Huang Y."/>
        </authorList>
    </citation>
    <scope>NUCLEOTIDE SEQUENCE</scope>
    <source>
        <strain evidence="5">GN8-5</strain>
    </source>
</reference>
<dbReference type="SMART" id="SM00345">
    <property type="entry name" value="HTH_GNTR"/>
    <property type="match status" value="1"/>
</dbReference>
<evidence type="ECO:0000256" key="1">
    <source>
        <dbReference type="ARBA" id="ARBA00023015"/>
    </source>
</evidence>
<gene>
    <name evidence="5" type="ORF">JF543_02520</name>
</gene>
<dbReference type="Gene3D" id="3.40.1410.10">
    <property type="entry name" value="Chorismate lyase-like"/>
    <property type="match status" value="1"/>
</dbReference>
<dbReference type="GO" id="GO:0003700">
    <property type="term" value="F:DNA-binding transcription factor activity"/>
    <property type="evidence" value="ECO:0007669"/>
    <property type="project" value="InterPro"/>
</dbReference>
<dbReference type="InterPro" id="IPR011663">
    <property type="entry name" value="UTRA"/>
</dbReference>
<dbReference type="Pfam" id="PF00392">
    <property type="entry name" value="GntR"/>
    <property type="match status" value="1"/>
</dbReference>
<dbReference type="AlphaFoldDB" id="A0A939IQL7"/>
<evidence type="ECO:0000313" key="5">
    <source>
        <dbReference type="EMBL" id="MBN8204830.1"/>
    </source>
</evidence>
<accession>A0A939IQL7</accession>
<evidence type="ECO:0000256" key="2">
    <source>
        <dbReference type="ARBA" id="ARBA00023125"/>
    </source>
</evidence>
<dbReference type="GO" id="GO:0045892">
    <property type="term" value="P:negative regulation of DNA-templated transcription"/>
    <property type="evidence" value="ECO:0007669"/>
    <property type="project" value="TreeGrafter"/>
</dbReference>
<dbReference type="SUPFAM" id="SSF64288">
    <property type="entry name" value="Chorismate lyase-like"/>
    <property type="match status" value="1"/>
</dbReference>
<evidence type="ECO:0000313" key="6">
    <source>
        <dbReference type="Proteomes" id="UP000664385"/>
    </source>
</evidence>
<evidence type="ECO:0000256" key="3">
    <source>
        <dbReference type="ARBA" id="ARBA00023163"/>
    </source>
</evidence>
<dbReference type="SUPFAM" id="SSF46785">
    <property type="entry name" value="Winged helix' DNA-binding domain"/>
    <property type="match status" value="1"/>
</dbReference>
<protein>
    <submittedName>
        <fullName evidence="5">GntR family transcriptional regulator</fullName>
    </submittedName>
</protein>
<dbReference type="PANTHER" id="PTHR44846:SF17">
    <property type="entry name" value="GNTR-FAMILY TRANSCRIPTIONAL REGULATOR"/>
    <property type="match status" value="1"/>
</dbReference>
<feature type="domain" description="HTH gntR-type" evidence="4">
    <location>
        <begin position="5"/>
        <end position="73"/>
    </location>
</feature>
<dbReference type="CDD" id="cd07377">
    <property type="entry name" value="WHTH_GntR"/>
    <property type="match status" value="1"/>
</dbReference>
<name>A0A939IQL7_9MICO</name>
<keyword evidence="2" id="KW-0238">DNA-binding</keyword>
<dbReference type="PRINTS" id="PR00035">
    <property type="entry name" value="HTHGNTR"/>
</dbReference>
<dbReference type="InterPro" id="IPR036390">
    <property type="entry name" value="WH_DNA-bd_sf"/>
</dbReference>
<dbReference type="InterPro" id="IPR000524">
    <property type="entry name" value="Tscrpt_reg_HTH_GntR"/>
</dbReference>
<dbReference type="InterPro" id="IPR036388">
    <property type="entry name" value="WH-like_DNA-bd_sf"/>
</dbReference>
<proteinExistence type="predicted"/>
<dbReference type="Gene3D" id="1.10.10.10">
    <property type="entry name" value="Winged helix-like DNA-binding domain superfamily/Winged helix DNA-binding domain"/>
    <property type="match status" value="1"/>
</dbReference>
<comment type="caution">
    <text evidence="5">The sequence shown here is derived from an EMBL/GenBank/DDBJ whole genome shotgun (WGS) entry which is preliminary data.</text>
</comment>
<evidence type="ECO:0000259" key="4">
    <source>
        <dbReference type="PROSITE" id="PS50949"/>
    </source>
</evidence>
<dbReference type="EMBL" id="JAEMWU010000001">
    <property type="protein sequence ID" value="MBN8204830.1"/>
    <property type="molecule type" value="Genomic_DNA"/>
</dbReference>
<dbReference type="InterPro" id="IPR050679">
    <property type="entry name" value="Bact_HTH_transcr_reg"/>
</dbReference>
<dbReference type="RefSeq" id="WP_179409422.1">
    <property type="nucleotide sequence ID" value="NZ_CP063379.1"/>
</dbReference>
<organism evidence="5 6">
    <name type="scientific">Microbacterium esteraromaticum</name>
    <dbReference type="NCBI Taxonomy" id="57043"/>
    <lineage>
        <taxon>Bacteria</taxon>
        <taxon>Bacillati</taxon>
        <taxon>Actinomycetota</taxon>
        <taxon>Actinomycetes</taxon>
        <taxon>Micrococcales</taxon>
        <taxon>Microbacteriaceae</taxon>
        <taxon>Microbacterium</taxon>
    </lineage>
</organism>
<dbReference type="Proteomes" id="UP000664385">
    <property type="component" value="Unassembled WGS sequence"/>
</dbReference>
<keyword evidence="3" id="KW-0804">Transcription</keyword>
<sequence length="238" mass="26146">MARRASRVDAVVAGIRAGIGDGTYPVGDRLPTESELGESFEVSRPTVRAALSELKTAGLVHTRHGVGTFVSEPPAVTAGLERLESITESIRRTGREPGMRYRSRTIRPLLPEEAAKLELTANDLALETRRVILADDEVVAYSYDLLPIGVFPEGESPEVLDGSVFGYLREARGIIPVRAVAEIHPVVADHVIWDAPQGRNGLALLLDQVHYDQTERAVAYSRTYFIDGRYTFSIIRHA</sequence>
<keyword evidence="1" id="KW-0805">Transcription regulation</keyword>
<dbReference type="SMART" id="SM00866">
    <property type="entry name" value="UTRA"/>
    <property type="match status" value="1"/>
</dbReference>